<name>V5BFL4_9GAMM</name>
<feature type="domain" description="DUF2281" evidence="1">
    <location>
        <begin position="10"/>
        <end position="47"/>
    </location>
</feature>
<keyword evidence="3" id="KW-1185">Reference proteome</keyword>
<evidence type="ECO:0000259" key="1">
    <source>
        <dbReference type="Pfam" id="PF10047"/>
    </source>
</evidence>
<evidence type="ECO:0000313" key="2">
    <source>
        <dbReference type="EMBL" id="ESS72060.1"/>
    </source>
</evidence>
<protein>
    <recommendedName>
        <fullName evidence="1">DUF2281 domain-containing protein</fullName>
    </recommendedName>
</protein>
<organism evidence="2 3">
    <name type="scientific">Methyloglobulus morosus KoM1</name>
    <dbReference type="NCBI Taxonomy" id="1116472"/>
    <lineage>
        <taxon>Bacteria</taxon>
        <taxon>Pseudomonadati</taxon>
        <taxon>Pseudomonadota</taxon>
        <taxon>Gammaproteobacteria</taxon>
        <taxon>Methylococcales</taxon>
        <taxon>Methylococcaceae</taxon>
        <taxon>Methyloglobulus</taxon>
    </lineage>
</organism>
<dbReference type="STRING" id="1116472.MGMO_74c00120"/>
<dbReference type="Proteomes" id="UP000017842">
    <property type="component" value="Unassembled WGS sequence"/>
</dbReference>
<dbReference type="AlphaFoldDB" id="V5BFL4"/>
<proteinExistence type="predicted"/>
<reference evidence="2 3" key="1">
    <citation type="journal article" date="2013" name="Genome Announc.">
        <title>Draft Genome Sequence of the Methanotrophic Gammaproteobacterium Methyloglobulus morosus DSM 22980 Strain KoM1.</title>
        <authorList>
            <person name="Poehlein A."/>
            <person name="Deutzmann J.S."/>
            <person name="Daniel R."/>
            <person name="Simeonova D.D."/>
        </authorList>
    </citation>
    <scope>NUCLEOTIDE SEQUENCE [LARGE SCALE GENOMIC DNA]</scope>
    <source>
        <strain evidence="2 3">KoM1</strain>
    </source>
</reference>
<gene>
    <name evidence="2" type="ORF">MGMO_74c00120</name>
</gene>
<evidence type="ECO:0000313" key="3">
    <source>
        <dbReference type="Proteomes" id="UP000017842"/>
    </source>
</evidence>
<dbReference type="OrthoDB" id="515321at2"/>
<dbReference type="Pfam" id="PF10047">
    <property type="entry name" value="DUF2281"/>
    <property type="match status" value="1"/>
</dbReference>
<dbReference type="InterPro" id="IPR018739">
    <property type="entry name" value="DUF2281"/>
</dbReference>
<accession>V5BFL4</accession>
<dbReference type="eggNOG" id="ENOG502ZUN7">
    <property type="taxonomic scope" value="Bacteria"/>
</dbReference>
<sequence>MSTHPQDAQALIDKIQSLPRERIEEVEDFVDFLKTRAGQRKTAAKAKKHLEFPVVSVGEWPADLSLRREDMYGDDGR</sequence>
<comment type="caution">
    <text evidence="2">The sequence shown here is derived from an EMBL/GenBank/DDBJ whole genome shotgun (WGS) entry which is preliminary data.</text>
</comment>
<dbReference type="RefSeq" id="WP_023494908.1">
    <property type="nucleotide sequence ID" value="NZ_AYLO01000071.1"/>
</dbReference>
<dbReference type="EMBL" id="AYLO01000071">
    <property type="protein sequence ID" value="ESS72060.1"/>
    <property type="molecule type" value="Genomic_DNA"/>
</dbReference>